<dbReference type="EMBL" id="JACXJA010000052">
    <property type="protein sequence ID" value="MBD2866080.1"/>
    <property type="molecule type" value="Genomic_DNA"/>
</dbReference>
<comment type="caution">
    <text evidence="1">The sequence shown here is derived from an EMBL/GenBank/DDBJ whole genome shotgun (WGS) entry which is preliminary data.</text>
</comment>
<accession>A0A927CHZ2</accession>
<sequence length="126" mass="13829">MVWCCLSEGANNVTYKKPPIDFFGHAKLGFYGLRMGFQDILACNGNTDVVLGADDQIHPVVLNVKGATNIHLDVSILSEDGRVIKNVAYRDVELRDGLEQIVLSSFSPELPEPGFYTIRFAVTALA</sequence>
<keyword evidence="2" id="KW-1185">Reference proteome</keyword>
<evidence type="ECO:0000313" key="1">
    <source>
        <dbReference type="EMBL" id="MBD2866080.1"/>
    </source>
</evidence>
<gene>
    <name evidence="1" type="ORF">IDH45_29255</name>
</gene>
<organism evidence="1 2">
    <name type="scientific">Paenibacillus oceani</name>
    <dbReference type="NCBI Taxonomy" id="2772510"/>
    <lineage>
        <taxon>Bacteria</taxon>
        <taxon>Bacillati</taxon>
        <taxon>Bacillota</taxon>
        <taxon>Bacilli</taxon>
        <taxon>Bacillales</taxon>
        <taxon>Paenibacillaceae</taxon>
        <taxon>Paenibacillus</taxon>
    </lineage>
</organism>
<evidence type="ECO:0000313" key="2">
    <source>
        <dbReference type="Proteomes" id="UP000639396"/>
    </source>
</evidence>
<name>A0A927CHZ2_9BACL</name>
<reference evidence="1" key="1">
    <citation type="submission" date="2020-09" db="EMBL/GenBank/DDBJ databases">
        <title>A novel bacterium of genus Paenibacillus, isolated from South China Sea.</title>
        <authorList>
            <person name="Huang H."/>
            <person name="Mo K."/>
            <person name="Hu Y."/>
        </authorList>
    </citation>
    <scope>NUCLEOTIDE SEQUENCE</scope>
    <source>
        <strain evidence="1">IB182363</strain>
    </source>
</reference>
<dbReference type="Proteomes" id="UP000639396">
    <property type="component" value="Unassembled WGS sequence"/>
</dbReference>
<proteinExistence type="predicted"/>
<dbReference type="AlphaFoldDB" id="A0A927CHZ2"/>
<dbReference type="RefSeq" id="WP_190931701.1">
    <property type="nucleotide sequence ID" value="NZ_JACXJA010000052.1"/>
</dbReference>
<protein>
    <submittedName>
        <fullName evidence="1">Uncharacterized protein</fullName>
    </submittedName>
</protein>